<keyword evidence="2" id="KW-1133">Transmembrane helix</keyword>
<dbReference type="Gene3D" id="1.20.1260.10">
    <property type="match status" value="1"/>
</dbReference>
<dbReference type="Proteomes" id="UP000198302">
    <property type="component" value="Unassembled WGS sequence"/>
</dbReference>
<protein>
    <submittedName>
        <fullName evidence="5">DUF305 domain-containing protein</fullName>
    </submittedName>
</protein>
<gene>
    <name evidence="5" type="ORF">B0A73_18910</name>
    <name evidence="4" type="ORF">IW18_01000</name>
</gene>
<accession>A0A0D0ENI1</accession>
<feature type="coiled-coil region" evidence="1">
    <location>
        <begin position="137"/>
        <end position="164"/>
    </location>
</feature>
<dbReference type="Proteomes" id="UP000032061">
    <property type="component" value="Unassembled WGS sequence"/>
</dbReference>
<dbReference type="InterPro" id="IPR012347">
    <property type="entry name" value="Ferritin-like"/>
</dbReference>
<evidence type="ECO:0000313" key="4">
    <source>
        <dbReference type="EMBL" id="KIO54615.1"/>
    </source>
</evidence>
<keyword evidence="2" id="KW-0812">Transmembrane</keyword>
<keyword evidence="7" id="KW-1185">Reference proteome</keyword>
<feature type="transmembrane region" description="Helical" evidence="2">
    <location>
        <begin position="53"/>
        <end position="71"/>
    </location>
</feature>
<feature type="domain" description="DUF305" evidence="3">
    <location>
        <begin position="104"/>
        <end position="156"/>
    </location>
</feature>
<keyword evidence="1" id="KW-0175">Coiled coil</keyword>
<keyword evidence="2" id="KW-0472">Membrane</keyword>
<feature type="transmembrane region" description="Helical" evidence="2">
    <location>
        <begin position="21"/>
        <end position="41"/>
    </location>
</feature>
<comment type="caution">
    <text evidence="4">The sequence shown here is derived from an EMBL/GenBank/DDBJ whole genome shotgun (WGS) entry which is preliminary data.</text>
</comment>
<organism evidence="4 6">
    <name type="scientific">Flavobacterium hibernum</name>
    <dbReference type="NCBI Taxonomy" id="37752"/>
    <lineage>
        <taxon>Bacteria</taxon>
        <taxon>Pseudomonadati</taxon>
        <taxon>Bacteroidota</taxon>
        <taxon>Flavobacteriia</taxon>
        <taxon>Flavobacteriales</taxon>
        <taxon>Flavobacteriaceae</taxon>
        <taxon>Flavobacterium</taxon>
    </lineage>
</organism>
<evidence type="ECO:0000256" key="2">
    <source>
        <dbReference type="SAM" id="Phobius"/>
    </source>
</evidence>
<dbReference type="STRING" id="37752.IW18_01000"/>
<dbReference type="Pfam" id="PF03713">
    <property type="entry name" value="DUF305"/>
    <property type="match status" value="1"/>
</dbReference>
<dbReference type="OrthoDB" id="517560at2"/>
<sequence>MKMEHTTQQHSKEKNPKMYKKLAFMIVLSFIAMYILMYSMVDVFANVIPNVNQFYMAGLMTMPMLIIEIIVMGSMYMNKKWNMALLAIGGLAAIIFFSCIRLQAAVDDKEFLKSMIPHHAAAILMAKEASLQDLEISQLAQDIIKAQEAEIAQMKAKLGEMKKK</sequence>
<feature type="transmembrane region" description="Helical" evidence="2">
    <location>
        <begin position="83"/>
        <end position="104"/>
    </location>
</feature>
<evidence type="ECO:0000313" key="5">
    <source>
        <dbReference type="EMBL" id="OXA84685.1"/>
    </source>
</evidence>
<proteinExistence type="predicted"/>
<evidence type="ECO:0000256" key="1">
    <source>
        <dbReference type="SAM" id="Coils"/>
    </source>
</evidence>
<dbReference type="InterPro" id="IPR005183">
    <property type="entry name" value="DUF305_CopM-like"/>
</dbReference>
<dbReference type="EMBL" id="MUGX01000029">
    <property type="protein sequence ID" value="OXA84685.1"/>
    <property type="molecule type" value="Genomic_DNA"/>
</dbReference>
<reference evidence="4 6" key="1">
    <citation type="submission" date="2015-01" db="EMBL/GenBank/DDBJ databases">
        <title>Genome of Flavobacterium hibernum DSM 12611.</title>
        <authorList>
            <person name="Stropko S.J."/>
            <person name="Pipes S.E."/>
            <person name="Newman J.D."/>
        </authorList>
    </citation>
    <scope>NUCLEOTIDE SEQUENCE [LARGE SCALE GENOMIC DNA]</scope>
    <source>
        <strain evidence="4 6">DSM 12611</strain>
    </source>
</reference>
<evidence type="ECO:0000313" key="6">
    <source>
        <dbReference type="Proteomes" id="UP000032061"/>
    </source>
</evidence>
<reference evidence="5 7" key="2">
    <citation type="submission" date="2016-11" db="EMBL/GenBank/DDBJ databases">
        <title>Whole genomes of Flavobacteriaceae.</title>
        <authorList>
            <person name="Stine C."/>
            <person name="Li C."/>
            <person name="Tadesse D."/>
        </authorList>
    </citation>
    <scope>NUCLEOTIDE SEQUENCE [LARGE SCALE GENOMIC DNA]</scope>
    <source>
        <strain evidence="5 7">ATCC 51468</strain>
    </source>
</reference>
<dbReference type="EMBL" id="JPRK01000002">
    <property type="protein sequence ID" value="KIO54615.1"/>
    <property type="molecule type" value="Genomic_DNA"/>
</dbReference>
<evidence type="ECO:0000313" key="7">
    <source>
        <dbReference type="Proteomes" id="UP000198302"/>
    </source>
</evidence>
<dbReference type="AlphaFoldDB" id="A0A0D0ENI1"/>
<name>A0A0D0ENI1_9FLAO</name>
<evidence type="ECO:0000259" key="3">
    <source>
        <dbReference type="Pfam" id="PF03713"/>
    </source>
</evidence>